<reference evidence="1 2" key="1">
    <citation type="journal article" date="2022" name="Nat. Genet.">
        <title>Improved pea reference genome and pan-genome highlight genomic features and evolutionary characteristics.</title>
        <authorList>
            <person name="Yang T."/>
            <person name="Liu R."/>
            <person name="Luo Y."/>
            <person name="Hu S."/>
            <person name="Wang D."/>
            <person name="Wang C."/>
            <person name="Pandey M.K."/>
            <person name="Ge S."/>
            <person name="Xu Q."/>
            <person name="Li N."/>
            <person name="Li G."/>
            <person name="Huang Y."/>
            <person name="Saxena R.K."/>
            <person name="Ji Y."/>
            <person name="Li M."/>
            <person name="Yan X."/>
            <person name="He Y."/>
            <person name="Liu Y."/>
            <person name="Wang X."/>
            <person name="Xiang C."/>
            <person name="Varshney R.K."/>
            <person name="Ding H."/>
            <person name="Gao S."/>
            <person name="Zong X."/>
        </authorList>
    </citation>
    <scope>NUCLEOTIDE SEQUENCE [LARGE SCALE GENOMIC DNA]</scope>
    <source>
        <strain evidence="1 2">cv. Zhongwan 6</strain>
    </source>
</reference>
<protein>
    <submittedName>
        <fullName evidence="1">Uncharacterized protein</fullName>
    </submittedName>
</protein>
<dbReference type="Proteomes" id="UP001058974">
    <property type="component" value="Chromosome 5"/>
</dbReference>
<gene>
    <name evidence="1" type="ORF">KIW84_055462</name>
</gene>
<evidence type="ECO:0000313" key="2">
    <source>
        <dbReference type="Proteomes" id="UP001058974"/>
    </source>
</evidence>
<sequence>MSGHLSVGVGKRQVFPIRPLTSGCIPSSIHLLMSGHLSVGVDKRRTSPVRPLTSGRVFPVHPLMSGPSLTKESRDRGKWTPTYEGPFVVKKVFSGGAMILATMDGKDFPHPVNTDIVKKYYA</sequence>
<keyword evidence="2" id="KW-1185">Reference proteome</keyword>
<dbReference type="Gramene" id="Psat05G0546200-T1">
    <property type="protein sequence ID" value="KAI5409999.1"/>
    <property type="gene ID" value="KIW84_055462"/>
</dbReference>
<dbReference type="EMBL" id="JAMSHJ010000005">
    <property type="protein sequence ID" value="KAI5409999.1"/>
    <property type="molecule type" value="Genomic_DNA"/>
</dbReference>
<dbReference type="AlphaFoldDB" id="A0A9D4WY14"/>
<evidence type="ECO:0000313" key="1">
    <source>
        <dbReference type="EMBL" id="KAI5409999.1"/>
    </source>
</evidence>
<organism evidence="1 2">
    <name type="scientific">Pisum sativum</name>
    <name type="common">Garden pea</name>
    <name type="synonym">Lathyrus oleraceus</name>
    <dbReference type="NCBI Taxonomy" id="3888"/>
    <lineage>
        <taxon>Eukaryota</taxon>
        <taxon>Viridiplantae</taxon>
        <taxon>Streptophyta</taxon>
        <taxon>Embryophyta</taxon>
        <taxon>Tracheophyta</taxon>
        <taxon>Spermatophyta</taxon>
        <taxon>Magnoliopsida</taxon>
        <taxon>eudicotyledons</taxon>
        <taxon>Gunneridae</taxon>
        <taxon>Pentapetalae</taxon>
        <taxon>rosids</taxon>
        <taxon>fabids</taxon>
        <taxon>Fabales</taxon>
        <taxon>Fabaceae</taxon>
        <taxon>Papilionoideae</taxon>
        <taxon>50 kb inversion clade</taxon>
        <taxon>NPAAA clade</taxon>
        <taxon>Hologalegina</taxon>
        <taxon>IRL clade</taxon>
        <taxon>Fabeae</taxon>
        <taxon>Lathyrus</taxon>
    </lineage>
</organism>
<name>A0A9D4WY14_PEA</name>
<proteinExistence type="predicted"/>
<accession>A0A9D4WY14</accession>
<comment type="caution">
    <text evidence="1">The sequence shown here is derived from an EMBL/GenBank/DDBJ whole genome shotgun (WGS) entry which is preliminary data.</text>
</comment>